<dbReference type="PANTHER" id="PTHR48441:SF1">
    <property type="entry name" value="NT-3"/>
    <property type="match status" value="1"/>
</dbReference>
<evidence type="ECO:0000259" key="1">
    <source>
        <dbReference type="Pfam" id="PF03800"/>
    </source>
</evidence>
<name>A0A8J5SV02_ZIZPA</name>
<dbReference type="GO" id="GO:0031262">
    <property type="term" value="C:Ndc80 complex"/>
    <property type="evidence" value="ECO:0007669"/>
    <property type="project" value="InterPro"/>
</dbReference>
<reference evidence="2" key="2">
    <citation type="submission" date="2021-02" db="EMBL/GenBank/DDBJ databases">
        <authorList>
            <person name="Kimball J.A."/>
            <person name="Haas M.W."/>
            <person name="Macchietto M."/>
            <person name="Kono T."/>
            <person name="Duquette J."/>
            <person name="Shao M."/>
        </authorList>
    </citation>
    <scope>NUCLEOTIDE SEQUENCE</scope>
    <source>
        <tissue evidence="2">Fresh leaf tissue</tissue>
    </source>
</reference>
<dbReference type="Pfam" id="PF03800">
    <property type="entry name" value="Nuf2"/>
    <property type="match status" value="1"/>
</dbReference>
<dbReference type="OrthoDB" id="8194677at2759"/>
<dbReference type="InterPro" id="IPR005549">
    <property type="entry name" value="Kinetochore_Nuf2_N"/>
</dbReference>
<sequence length="196" mass="22055">MEEVQSMLDCSSVRQRGVGVLCLRCGRPPPGKSQRLVLRIFSSRVDPPLPHSSGVPLVGNDPAPPRGHLGFDTLAALNNPEHHVEAIQILRLYCNARTFLESVQFPGFTLRDLRPDPRRAIHILSALINFLYFREEKLSLLQPMVNELSNSDEHRMDLKAKIDEISEADFELVKLAQEKSKLLSTIVQSPEKTQIV</sequence>
<proteinExistence type="predicted"/>
<gene>
    <name evidence="2" type="ORF">GUJ93_ZPchr0006g45935</name>
</gene>
<protein>
    <recommendedName>
        <fullName evidence="1">Kinetochore protein Nuf2 N-terminal domain-containing protein</fullName>
    </recommendedName>
</protein>
<evidence type="ECO:0000313" key="2">
    <source>
        <dbReference type="EMBL" id="KAG8069968.1"/>
    </source>
</evidence>
<organism evidence="2 3">
    <name type="scientific">Zizania palustris</name>
    <name type="common">Northern wild rice</name>
    <dbReference type="NCBI Taxonomy" id="103762"/>
    <lineage>
        <taxon>Eukaryota</taxon>
        <taxon>Viridiplantae</taxon>
        <taxon>Streptophyta</taxon>
        <taxon>Embryophyta</taxon>
        <taxon>Tracheophyta</taxon>
        <taxon>Spermatophyta</taxon>
        <taxon>Magnoliopsida</taxon>
        <taxon>Liliopsida</taxon>
        <taxon>Poales</taxon>
        <taxon>Poaceae</taxon>
        <taxon>BOP clade</taxon>
        <taxon>Oryzoideae</taxon>
        <taxon>Oryzeae</taxon>
        <taxon>Zizaniinae</taxon>
        <taxon>Zizania</taxon>
    </lineage>
</organism>
<comment type="caution">
    <text evidence="2">The sequence shown here is derived from an EMBL/GenBank/DDBJ whole genome shotgun (WGS) entry which is preliminary data.</text>
</comment>
<dbReference type="EMBL" id="JAAALK010000283">
    <property type="protein sequence ID" value="KAG8069968.1"/>
    <property type="molecule type" value="Genomic_DNA"/>
</dbReference>
<evidence type="ECO:0000313" key="3">
    <source>
        <dbReference type="Proteomes" id="UP000729402"/>
    </source>
</evidence>
<dbReference type="Proteomes" id="UP000729402">
    <property type="component" value="Unassembled WGS sequence"/>
</dbReference>
<dbReference type="AlphaFoldDB" id="A0A8J5SV02"/>
<feature type="domain" description="Kinetochore protein Nuf2 N-terminal" evidence="1">
    <location>
        <begin position="78"/>
        <end position="148"/>
    </location>
</feature>
<reference evidence="2" key="1">
    <citation type="journal article" date="2021" name="bioRxiv">
        <title>Whole Genome Assembly and Annotation of Northern Wild Rice, Zizania palustris L., Supports a Whole Genome Duplication in the Zizania Genus.</title>
        <authorList>
            <person name="Haas M."/>
            <person name="Kono T."/>
            <person name="Macchietto M."/>
            <person name="Millas R."/>
            <person name="McGilp L."/>
            <person name="Shao M."/>
            <person name="Duquette J."/>
            <person name="Hirsch C.N."/>
            <person name="Kimball J."/>
        </authorList>
    </citation>
    <scope>NUCLEOTIDE SEQUENCE</scope>
    <source>
        <tissue evidence="2">Fresh leaf tissue</tissue>
    </source>
</reference>
<accession>A0A8J5SV02</accession>
<dbReference type="PANTHER" id="PTHR48441">
    <property type="match status" value="1"/>
</dbReference>
<keyword evidence="3" id="KW-1185">Reference proteome</keyword>